<dbReference type="PANTHER" id="PTHR31744:SF233">
    <property type="entry name" value="NAC DOMAIN-CONTAINING PROTEIN 72-LIKE"/>
    <property type="match status" value="1"/>
</dbReference>
<comment type="caution">
    <text evidence="7">The sequence shown here is derived from an EMBL/GenBank/DDBJ whole genome shotgun (WGS) entry which is preliminary data.</text>
</comment>
<dbReference type="GO" id="GO:0048316">
    <property type="term" value="P:seed development"/>
    <property type="evidence" value="ECO:0007669"/>
    <property type="project" value="UniProtKB-ARBA"/>
</dbReference>
<dbReference type="FunFam" id="2.170.150.80:FF:000005">
    <property type="entry name" value="NAC transcription factor 56"/>
    <property type="match status" value="1"/>
</dbReference>
<dbReference type="SUPFAM" id="SSF101941">
    <property type="entry name" value="NAC domain"/>
    <property type="match status" value="1"/>
</dbReference>
<evidence type="ECO:0000313" key="7">
    <source>
        <dbReference type="EMBL" id="KAB5529538.1"/>
    </source>
</evidence>
<dbReference type="InterPro" id="IPR003441">
    <property type="entry name" value="NAC-dom"/>
</dbReference>
<gene>
    <name evidence="7" type="ORF">DKX38_019619</name>
</gene>
<name>A0A5N5KH15_9ROSI</name>
<organism evidence="7 8">
    <name type="scientific">Salix brachista</name>
    <dbReference type="NCBI Taxonomy" id="2182728"/>
    <lineage>
        <taxon>Eukaryota</taxon>
        <taxon>Viridiplantae</taxon>
        <taxon>Streptophyta</taxon>
        <taxon>Embryophyta</taxon>
        <taxon>Tracheophyta</taxon>
        <taxon>Spermatophyta</taxon>
        <taxon>Magnoliopsida</taxon>
        <taxon>eudicotyledons</taxon>
        <taxon>Gunneridae</taxon>
        <taxon>Pentapetalae</taxon>
        <taxon>rosids</taxon>
        <taxon>fabids</taxon>
        <taxon>Malpighiales</taxon>
        <taxon>Salicaceae</taxon>
        <taxon>Saliceae</taxon>
        <taxon>Salix</taxon>
    </lineage>
</organism>
<evidence type="ECO:0000256" key="2">
    <source>
        <dbReference type="ARBA" id="ARBA00023015"/>
    </source>
</evidence>
<dbReference type="InterPro" id="IPR036093">
    <property type="entry name" value="NAC_dom_sf"/>
</dbReference>
<keyword evidence="5" id="KW-0539">Nucleus</keyword>
<feature type="domain" description="NAC" evidence="6">
    <location>
        <begin position="8"/>
        <end position="176"/>
    </location>
</feature>
<dbReference type="PANTHER" id="PTHR31744">
    <property type="entry name" value="PROTEIN CUP-SHAPED COTYLEDON 2-RELATED"/>
    <property type="match status" value="1"/>
</dbReference>
<evidence type="ECO:0000256" key="5">
    <source>
        <dbReference type="ARBA" id="ARBA00023242"/>
    </source>
</evidence>
<keyword evidence="3" id="KW-0238">DNA-binding</keyword>
<sequence length="367" mass="41433">MKNPQSSLPPGFRFHPTDEELILHYLKKKLASTPFPVSVIADVDIYKFDPWDLPAQAVLGEKEWYFFSPRDRKYPNGARPNRAAASGYWKATGTDKIIMASTMAPKGAVIGGQENIGVKKALVFYRGKPPKGVKTDWIMHEYRLAETPTYTNTKSTKSKDSSMRLDDWVLCRIYKKSLALTSSPRALISSEHGQEEEEEEEQRFVEETLLPISSKNTLMPQKSCSFSNLFDATDYSMLRSFLADTQFNPAGFESNPTLNGSTAQLDQTFFGNSDTASNSNSTSSDYFLQKLPQLNNSTPNYMQENKLKRQLSHLDEEMPLPSKKYTNSCSFTNTSNNGQPDMGQYSFLSQQFLNQQLLLSPHLQFPG</sequence>
<dbReference type="GO" id="GO:0043565">
    <property type="term" value="F:sequence-specific DNA binding"/>
    <property type="evidence" value="ECO:0007669"/>
    <property type="project" value="UniProtKB-ARBA"/>
</dbReference>
<evidence type="ECO:0000256" key="4">
    <source>
        <dbReference type="ARBA" id="ARBA00023163"/>
    </source>
</evidence>
<evidence type="ECO:0000259" key="6">
    <source>
        <dbReference type="PROSITE" id="PS51005"/>
    </source>
</evidence>
<dbReference type="GO" id="GO:0006355">
    <property type="term" value="P:regulation of DNA-templated transcription"/>
    <property type="evidence" value="ECO:0007669"/>
    <property type="project" value="InterPro"/>
</dbReference>
<dbReference type="PROSITE" id="PS51005">
    <property type="entry name" value="NAC"/>
    <property type="match status" value="1"/>
</dbReference>
<dbReference type="EMBL" id="VDCV01000013">
    <property type="protein sequence ID" value="KAB5529538.1"/>
    <property type="molecule type" value="Genomic_DNA"/>
</dbReference>
<dbReference type="AlphaFoldDB" id="A0A5N5KH15"/>
<dbReference type="Proteomes" id="UP000326939">
    <property type="component" value="Chromosome 13"/>
</dbReference>
<keyword evidence="4" id="KW-0804">Transcription</keyword>
<comment type="subcellular location">
    <subcellularLocation>
        <location evidence="1">Nucleus</location>
    </subcellularLocation>
</comment>
<evidence type="ECO:0000256" key="3">
    <source>
        <dbReference type="ARBA" id="ARBA00023125"/>
    </source>
</evidence>
<evidence type="ECO:0000313" key="8">
    <source>
        <dbReference type="Proteomes" id="UP000326939"/>
    </source>
</evidence>
<accession>A0A5N5KH15</accession>
<dbReference type="GO" id="GO:0005634">
    <property type="term" value="C:nucleus"/>
    <property type="evidence" value="ECO:0007669"/>
    <property type="project" value="UniProtKB-SubCell"/>
</dbReference>
<dbReference type="Gene3D" id="2.170.150.80">
    <property type="entry name" value="NAC domain"/>
    <property type="match status" value="1"/>
</dbReference>
<keyword evidence="2" id="KW-0805">Transcription regulation</keyword>
<protein>
    <recommendedName>
        <fullName evidence="6">NAC domain-containing protein</fullName>
    </recommendedName>
</protein>
<dbReference type="Pfam" id="PF02365">
    <property type="entry name" value="NAM"/>
    <property type="match status" value="1"/>
</dbReference>
<proteinExistence type="predicted"/>
<evidence type="ECO:0000256" key="1">
    <source>
        <dbReference type="ARBA" id="ARBA00004123"/>
    </source>
</evidence>
<reference evidence="8" key="1">
    <citation type="journal article" date="2019" name="Gigascience">
        <title>De novo genome assembly of the endangered Acer yangbiense, a plant species with extremely small populations endemic to Yunnan Province, China.</title>
        <authorList>
            <person name="Yang J."/>
            <person name="Wariss H.M."/>
            <person name="Tao L."/>
            <person name="Zhang R."/>
            <person name="Yun Q."/>
            <person name="Hollingsworth P."/>
            <person name="Dao Z."/>
            <person name="Luo G."/>
            <person name="Guo H."/>
            <person name="Ma Y."/>
            <person name="Sun W."/>
        </authorList>
    </citation>
    <scope>NUCLEOTIDE SEQUENCE [LARGE SCALE GENOMIC DNA]</scope>
    <source>
        <strain evidence="8">cv. br00</strain>
    </source>
</reference>
<keyword evidence="8" id="KW-1185">Reference proteome</keyword>